<keyword evidence="6" id="KW-0175">Coiled coil</keyword>
<dbReference type="SUPFAM" id="SSF57959">
    <property type="entry name" value="Leucine zipper domain"/>
    <property type="match status" value="1"/>
</dbReference>
<protein>
    <recommendedName>
        <fullName evidence="8">BZIP domain-containing protein</fullName>
    </recommendedName>
</protein>
<feature type="region of interest" description="Disordered" evidence="7">
    <location>
        <begin position="284"/>
        <end position="329"/>
    </location>
</feature>
<name>A0A2K1L072_PHYPA</name>
<evidence type="ECO:0000256" key="5">
    <source>
        <dbReference type="ARBA" id="ARBA00023242"/>
    </source>
</evidence>
<feature type="compositionally biased region" description="Polar residues" evidence="7">
    <location>
        <begin position="117"/>
        <end position="139"/>
    </location>
</feature>
<dbReference type="GO" id="GO:0046982">
    <property type="term" value="F:protein heterodimerization activity"/>
    <property type="evidence" value="ECO:0007669"/>
    <property type="project" value="UniProtKB-ARBA"/>
</dbReference>
<reference evidence="10" key="3">
    <citation type="submission" date="2020-12" db="UniProtKB">
        <authorList>
            <consortium name="EnsemblPlants"/>
        </authorList>
    </citation>
    <scope>IDENTIFICATION</scope>
</reference>
<dbReference type="PROSITE" id="PS50217">
    <property type="entry name" value="BZIP"/>
    <property type="match status" value="1"/>
</dbReference>
<evidence type="ECO:0000313" key="11">
    <source>
        <dbReference type="Proteomes" id="UP000006727"/>
    </source>
</evidence>
<dbReference type="PaxDb" id="3218-PP1S7_246V6.2"/>
<evidence type="ECO:0000256" key="7">
    <source>
        <dbReference type="SAM" id="MobiDB-lite"/>
    </source>
</evidence>
<dbReference type="Gramene" id="Pp3c2_4600V3.2">
    <property type="protein sequence ID" value="Pp3c2_4600V3.2"/>
    <property type="gene ID" value="Pp3c2_4600"/>
</dbReference>
<evidence type="ECO:0000256" key="6">
    <source>
        <dbReference type="SAM" id="Coils"/>
    </source>
</evidence>
<evidence type="ECO:0000259" key="8">
    <source>
        <dbReference type="PROSITE" id="PS50217"/>
    </source>
</evidence>
<feature type="compositionally biased region" description="Low complexity" evidence="7">
    <location>
        <begin position="285"/>
        <end position="294"/>
    </location>
</feature>
<dbReference type="GO" id="GO:0003700">
    <property type="term" value="F:DNA-binding transcription factor activity"/>
    <property type="evidence" value="ECO:0000318"/>
    <property type="project" value="GO_Central"/>
</dbReference>
<keyword evidence="4" id="KW-0804">Transcription</keyword>
<gene>
    <name evidence="10" type="primary">LOC112293961</name>
    <name evidence="9" type="ORF">PHYPA_002215</name>
</gene>
<dbReference type="Pfam" id="PF00170">
    <property type="entry name" value="bZIP_1"/>
    <property type="match status" value="1"/>
</dbReference>
<keyword evidence="5" id="KW-0539">Nucleus</keyword>
<sequence length="363" mass="39819">MCHGLIEQRPATICIPDLLRDLAYQEPDYNIYVDSYPSVDDVIDLPMVDDELLPEPSSLSDDALADIVKEYSSAVKKLDPEDVGDAGADALGSSGVLSAWLDITKDGFCAGKDSTPKKSATVASETSCEGTVENVSNAVESLPKSRKARKSASKDQGHAQHDSEMDDEAPVLIDEKRKRRMSSNRASAQRSRLRKQGRLDELEILTAQLRLENSTLSRKSILAEQLVKKYQVEKSDLAKKVEELRKELEQARQARAQGSPYYGTGTLPNGNHISGLCKKVDEGESLSGESVGSEMSPQSSHDSDNTNFDVEQRSISSTDPQSDISADLVDPFDLDQFDVSFSDGVPEFVQEEWCESFSECLNA</sequence>
<feature type="domain" description="BZIP" evidence="8">
    <location>
        <begin position="174"/>
        <end position="219"/>
    </location>
</feature>
<accession>A0A2K1L072</accession>
<dbReference type="GO" id="GO:0045893">
    <property type="term" value="P:positive regulation of DNA-templated transcription"/>
    <property type="evidence" value="ECO:0000318"/>
    <property type="project" value="GO_Central"/>
</dbReference>
<reference evidence="9 11" key="1">
    <citation type="journal article" date="2008" name="Science">
        <title>The Physcomitrella genome reveals evolutionary insights into the conquest of land by plants.</title>
        <authorList>
            <person name="Rensing S."/>
            <person name="Lang D."/>
            <person name="Zimmer A."/>
            <person name="Terry A."/>
            <person name="Salamov A."/>
            <person name="Shapiro H."/>
            <person name="Nishiyama T."/>
            <person name="Perroud P.-F."/>
            <person name="Lindquist E."/>
            <person name="Kamisugi Y."/>
            <person name="Tanahashi T."/>
            <person name="Sakakibara K."/>
            <person name="Fujita T."/>
            <person name="Oishi K."/>
            <person name="Shin-I T."/>
            <person name="Kuroki Y."/>
            <person name="Toyoda A."/>
            <person name="Suzuki Y."/>
            <person name="Hashimoto A."/>
            <person name="Yamaguchi K."/>
            <person name="Sugano A."/>
            <person name="Kohara Y."/>
            <person name="Fujiyama A."/>
            <person name="Anterola A."/>
            <person name="Aoki S."/>
            <person name="Ashton N."/>
            <person name="Barbazuk W.B."/>
            <person name="Barker E."/>
            <person name="Bennetzen J."/>
            <person name="Bezanilla M."/>
            <person name="Blankenship R."/>
            <person name="Cho S.H."/>
            <person name="Dutcher S."/>
            <person name="Estelle M."/>
            <person name="Fawcett J.A."/>
            <person name="Gundlach H."/>
            <person name="Hanada K."/>
            <person name="Heyl A."/>
            <person name="Hicks K.A."/>
            <person name="Hugh J."/>
            <person name="Lohr M."/>
            <person name="Mayer K."/>
            <person name="Melkozernov A."/>
            <person name="Murata T."/>
            <person name="Nelson D."/>
            <person name="Pils B."/>
            <person name="Prigge M."/>
            <person name="Reiss B."/>
            <person name="Renner T."/>
            <person name="Rombauts S."/>
            <person name="Rushton P."/>
            <person name="Sanderfoot A."/>
            <person name="Schween G."/>
            <person name="Shiu S.-H."/>
            <person name="Stueber K."/>
            <person name="Theodoulou F.L."/>
            <person name="Tu H."/>
            <person name="Van de Peer Y."/>
            <person name="Verrier P.J."/>
            <person name="Waters E."/>
            <person name="Wood A."/>
            <person name="Yang L."/>
            <person name="Cove D."/>
            <person name="Cuming A."/>
            <person name="Hasebe M."/>
            <person name="Lucas S."/>
            <person name="Mishler D.B."/>
            <person name="Reski R."/>
            <person name="Grigoriev I."/>
            <person name="Quatrano R.S."/>
            <person name="Boore J.L."/>
        </authorList>
    </citation>
    <scope>NUCLEOTIDE SEQUENCE [LARGE SCALE GENOMIC DNA]</scope>
    <source>
        <strain evidence="10 11">cv. Gransden 2004</strain>
    </source>
</reference>
<dbReference type="EnsemblPlants" id="Pp3c2_4600V3.1">
    <property type="protein sequence ID" value="Pp3c2_4600V3.1"/>
    <property type="gene ID" value="Pp3c2_4600"/>
</dbReference>
<dbReference type="RefSeq" id="XP_024399771.1">
    <property type="nucleotide sequence ID" value="XM_024544003.2"/>
</dbReference>
<proteinExistence type="predicted"/>
<dbReference type="PANTHER" id="PTHR45764">
    <property type="entry name" value="BZIP TRANSCRIPTION FACTOR 44"/>
    <property type="match status" value="1"/>
</dbReference>
<evidence type="ECO:0000256" key="1">
    <source>
        <dbReference type="ARBA" id="ARBA00004123"/>
    </source>
</evidence>
<feature type="compositionally biased region" description="Basic and acidic residues" evidence="7">
    <location>
        <begin position="152"/>
        <end position="163"/>
    </location>
</feature>
<organism evidence="9">
    <name type="scientific">Physcomitrium patens</name>
    <name type="common">Spreading-leaved earth moss</name>
    <name type="synonym">Physcomitrella patens</name>
    <dbReference type="NCBI Taxonomy" id="3218"/>
    <lineage>
        <taxon>Eukaryota</taxon>
        <taxon>Viridiplantae</taxon>
        <taxon>Streptophyta</taxon>
        <taxon>Embryophyta</taxon>
        <taxon>Bryophyta</taxon>
        <taxon>Bryophytina</taxon>
        <taxon>Bryopsida</taxon>
        <taxon>Funariidae</taxon>
        <taxon>Funariales</taxon>
        <taxon>Funariaceae</taxon>
        <taxon>Physcomitrium</taxon>
    </lineage>
</organism>
<dbReference type="GO" id="GO:0005634">
    <property type="term" value="C:nucleus"/>
    <property type="evidence" value="ECO:0000318"/>
    <property type="project" value="GO_Central"/>
</dbReference>
<evidence type="ECO:0000256" key="4">
    <source>
        <dbReference type="ARBA" id="ARBA00023163"/>
    </source>
</evidence>
<keyword evidence="2" id="KW-0805">Transcription regulation</keyword>
<dbReference type="EnsemblPlants" id="Pp3c2_4600V3.2">
    <property type="protein sequence ID" value="Pp3c2_4600V3.2"/>
    <property type="gene ID" value="Pp3c2_4600"/>
</dbReference>
<dbReference type="PANTHER" id="PTHR45764:SF38">
    <property type="entry name" value="BZIP TRANSCRIPTION FACTOR 44"/>
    <property type="match status" value="1"/>
</dbReference>
<evidence type="ECO:0000313" key="9">
    <source>
        <dbReference type="EMBL" id="PNR59424.1"/>
    </source>
</evidence>
<keyword evidence="3" id="KW-0238">DNA-binding</keyword>
<dbReference type="Proteomes" id="UP000006727">
    <property type="component" value="Chromosome 2"/>
</dbReference>
<evidence type="ECO:0000256" key="3">
    <source>
        <dbReference type="ARBA" id="ARBA00023125"/>
    </source>
</evidence>
<dbReference type="Gramene" id="Pp3c2_4600V3.3">
    <property type="protein sequence ID" value="Pp3c2_4600V3.3"/>
    <property type="gene ID" value="Pp3c2_4600"/>
</dbReference>
<comment type="subcellular location">
    <subcellularLocation>
        <location evidence="1">Nucleus</location>
    </subcellularLocation>
</comment>
<evidence type="ECO:0000256" key="2">
    <source>
        <dbReference type="ARBA" id="ARBA00023015"/>
    </source>
</evidence>
<feature type="compositionally biased region" description="Polar residues" evidence="7">
    <location>
        <begin position="295"/>
        <end position="324"/>
    </location>
</feature>
<keyword evidence="11" id="KW-1185">Reference proteome</keyword>
<dbReference type="RefSeq" id="XP_024399762.1">
    <property type="nucleotide sequence ID" value="XM_024543994.2"/>
</dbReference>
<dbReference type="AlphaFoldDB" id="A0A2K1L072"/>
<dbReference type="EMBL" id="ABEU02000002">
    <property type="protein sequence ID" value="PNR59424.1"/>
    <property type="molecule type" value="Genomic_DNA"/>
</dbReference>
<feature type="coiled-coil region" evidence="6">
    <location>
        <begin position="199"/>
        <end position="257"/>
    </location>
</feature>
<feature type="region of interest" description="Disordered" evidence="7">
    <location>
        <begin position="112"/>
        <end position="194"/>
    </location>
</feature>
<evidence type="ECO:0000313" key="10">
    <source>
        <dbReference type="EnsemblPlants" id="Pp3c2_4600V3.1"/>
    </source>
</evidence>
<dbReference type="PROSITE" id="PS00036">
    <property type="entry name" value="BZIP_BASIC"/>
    <property type="match status" value="1"/>
</dbReference>
<dbReference type="GeneID" id="112293961"/>
<dbReference type="CDD" id="cd14702">
    <property type="entry name" value="bZIP_plant_GBF1"/>
    <property type="match status" value="1"/>
</dbReference>
<dbReference type="InterPro" id="IPR004827">
    <property type="entry name" value="bZIP"/>
</dbReference>
<dbReference type="SMART" id="SM00338">
    <property type="entry name" value="BRLZ"/>
    <property type="match status" value="1"/>
</dbReference>
<dbReference type="Gramene" id="Pp3c2_4600V3.1">
    <property type="protein sequence ID" value="Pp3c2_4600V3.1"/>
    <property type="gene ID" value="Pp3c2_4600"/>
</dbReference>
<dbReference type="GO" id="GO:0000976">
    <property type="term" value="F:transcription cis-regulatory region binding"/>
    <property type="evidence" value="ECO:0000318"/>
    <property type="project" value="GO_Central"/>
</dbReference>
<dbReference type="EnsemblPlants" id="Pp3c2_4600V3.3">
    <property type="protein sequence ID" value="Pp3c2_4600V3.3"/>
    <property type="gene ID" value="Pp3c2_4600"/>
</dbReference>
<dbReference type="InterPro" id="IPR045314">
    <property type="entry name" value="bZIP_plant_GBF1"/>
</dbReference>
<reference evidence="9 11" key="2">
    <citation type="journal article" date="2018" name="Plant J.">
        <title>The Physcomitrella patens chromosome-scale assembly reveals moss genome structure and evolution.</title>
        <authorList>
            <person name="Lang D."/>
            <person name="Ullrich K.K."/>
            <person name="Murat F."/>
            <person name="Fuchs J."/>
            <person name="Jenkins J."/>
            <person name="Haas F.B."/>
            <person name="Piednoel M."/>
            <person name="Gundlach H."/>
            <person name="Van Bel M."/>
            <person name="Meyberg R."/>
            <person name="Vives C."/>
            <person name="Morata J."/>
            <person name="Symeonidi A."/>
            <person name="Hiss M."/>
            <person name="Muchero W."/>
            <person name="Kamisugi Y."/>
            <person name="Saleh O."/>
            <person name="Blanc G."/>
            <person name="Decker E.L."/>
            <person name="van Gessel N."/>
            <person name="Grimwood J."/>
            <person name="Hayes R.D."/>
            <person name="Graham S.W."/>
            <person name="Gunter L.E."/>
            <person name="McDaniel S.F."/>
            <person name="Hoernstein S.N.W."/>
            <person name="Larsson A."/>
            <person name="Li F.W."/>
            <person name="Perroud P.F."/>
            <person name="Phillips J."/>
            <person name="Ranjan P."/>
            <person name="Rokshar D.S."/>
            <person name="Rothfels C.J."/>
            <person name="Schneider L."/>
            <person name="Shu S."/>
            <person name="Stevenson D.W."/>
            <person name="Thummler F."/>
            <person name="Tillich M."/>
            <person name="Villarreal Aguilar J.C."/>
            <person name="Widiez T."/>
            <person name="Wong G.K."/>
            <person name="Wymore A."/>
            <person name="Zhang Y."/>
            <person name="Zimmer A.D."/>
            <person name="Quatrano R.S."/>
            <person name="Mayer K.F.X."/>
            <person name="Goodstein D."/>
            <person name="Casacuberta J.M."/>
            <person name="Vandepoele K."/>
            <person name="Reski R."/>
            <person name="Cuming A.C."/>
            <person name="Tuskan G.A."/>
            <person name="Maumus F."/>
            <person name="Salse J."/>
            <person name="Schmutz J."/>
            <person name="Rensing S.A."/>
        </authorList>
    </citation>
    <scope>NUCLEOTIDE SEQUENCE [LARGE SCALE GENOMIC DNA]</scope>
    <source>
        <strain evidence="10 11">cv. Gransden 2004</strain>
    </source>
</reference>
<dbReference type="InterPro" id="IPR046347">
    <property type="entry name" value="bZIP_sf"/>
</dbReference>
<dbReference type="OrthoDB" id="551672at2759"/>
<dbReference type="Gene3D" id="1.20.5.170">
    <property type="match status" value="1"/>
</dbReference>